<dbReference type="GO" id="GO:0004672">
    <property type="term" value="F:protein kinase activity"/>
    <property type="evidence" value="ECO:0007669"/>
    <property type="project" value="InterPro"/>
</dbReference>
<dbReference type="Proteomes" id="UP000663841">
    <property type="component" value="Unassembled WGS sequence"/>
</dbReference>
<dbReference type="PROSITE" id="PS50011">
    <property type="entry name" value="PROTEIN_KINASE_DOM"/>
    <property type="match status" value="1"/>
</dbReference>
<dbReference type="Gene3D" id="1.10.510.10">
    <property type="entry name" value="Transferase(Phosphotransferase) domain 1"/>
    <property type="match status" value="1"/>
</dbReference>
<reference evidence="3" key="1">
    <citation type="submission" date="2021-01" db="EMBL/GenBank/DDBJ databases">
        <authorList>
            <person name="Kaushik A."/>
        </authorList>
    </citation>
    <scope>NUCLEOTIDE SEQUENCE</scope>
    <source>
        <strain evidence="3">AG3-T5</strain>
    </source>
</reference>
<feature type="domain" description="Protein kinase" evidence="2">
    <location>
        <begin position="204"/>
        <end position="504"/>
    </location>
</feature>
<dbReference type="GO" id="GO:0005524">
    <property type="term" value="F:ATP binding"/>
    <property type="evidence" value="ECO:0007669"/>
    <property type="project" value="InterPro"/>
</dbReference>
<evidence type="ECO:0000313" key="4">
    <source>
        <dbReference type="Proteomes" id="UP000663841"/>
    </source>
</evidence>
<dbReference type="InterPro" id="IPR011009">
    <property type="entry name" value="Kinase-like_dom_sf"/>
</dbReference>
<sequence>MQINHPHFEHPAPTHDQLVNDRSGEIQANNVQEAEANNTMLERPQLVLGQRIMATMYIPPGALPPSLKSSNTRKKIEKGEQVRKLAYVLEINENDIVVAYTTTIGKKKALDEHVTDINDWYPVSPAPKNGTRDPLPAPENETSPNPAWINVKQAIRIPWTNKIAPKQEILPRESLDLILKAINPDVKVSASTATNEDTNFHQQIQNLRDINMPEYSKCRFWQGHTLFHSQSAEFWYKEQDQDFYVNVIDHPDTLAHSILTGQADLPEYGKHLCISGDEVNVVLSPPARPSALDDYEDCSEDLSHLQLIEVDGSIHFTKPPSHKSEIQALLKLEGSTRVTQLLGRSADNHLVFPKYKGNLFKTVLSHPVAGKIASIKRWMLEIIDAVAELHKAEIIHQDLTLRNVLDGEPLVLCNLQNSNSTYHCRAPETLEPNTTNYSTASDIYALGYCLRDMCFADTPFTPFVEHSVPEPFDKVFEACTRRTPQDRPLLEDLRNMVMSVEIGK</sequence>
<dbReference type="SMART" id="SM00220">
    <property type="entry name" value="S_TKc"/>
    <property type="match status" value="1"/>
</dbReference>
<evidence type="ECO:0000259" key="2">
    <source>
        <dbReference type="PROSITE" id="PS50011"/>
    </source>
</evidence>
<feature type="region of interest" description="Disordered" evidence="1">
    <location>
        <begin position="121"/>
        <end position="145"/>
    </location>
</feature>
<comment type="caution">
    <text evidence="3">The sequence shown here is derived from an EMBL/GenBank/DDBJ whole genome shotgun (WGS) entry which is preliminary data.</text>
</comment>
<evidence type="ECO:0000313" key="3">
    <source>
        <dbReference type="EMBL" id="CAE6482046.1"/>
    </source>
</evidence>
<evidence type="ECO:0000256" key="1">
    <source>
        <dbReference type="SAM" id="MobiDB-lite"/>
    </source>
</evidence>
<gene>
    <name evidence="3" type="ORF">RDB_LOCUS211315</name>
</gene>
<dbReference type="EMBL" id="CAJMWW010000666">
    <property type="protein sequence ID" value="CAE6482046.1"/>
    <property type="molecule type" value="Genomic_DNA"/>
</dbReference>
<organism evidence="3 4">
    <name type="scientific">Rhizoctonia solani</name>
    <dbReference type="NCBI Taxonomy" id="456999"/>
    <lineage>
        <taxon>Eukaryota</taxon>
        <taxon>Fungi</taxon>
        <taxon>Dikarya</taxon>
        <taxon>Basidiomycota</taxon>
        <taxon>Agaricomycotina</taxon>
        <taxon>Agaricomycetes</taxon>
        <taxon>Cantharellales</taxon>
        <taxon>Ceratobasidiaceae</taxon>
        <taxon>Rhizoctonia</taxon>
    </lineage>
</organism>
<dbReference type="InterPro" id="IPR000719">
    <property type="entry name" value="Prot_kinase_dom"/>
</dbReference>
<proteinExistence type="predicted"/>
<dbReference type="Pfam" id="PF00069">
    <property type="entry name" value="Pkinase"/>
    <property type="match status" value="1"/>
</dbReference>
<name>A0A8H3CFX8_9AGAM</name>
<protein>
    <recommendedName>
        <fullName evidence="2">Protein kinase domain-containing protein</fullName>
    </recommendedName>
</protein>
<dbReference type="AlphaFoldDB" id="A0A8H3CFX8"/>
<accession>A0A8H3CFX8</accession>
<dbReference type="SUPFAM" id="SSF56112">
    <property type="entry name" value="Protein kinase-like (PK-like)"/>
    <property type="match status" value="1"/>
</dbReference>